<protein>
    <submittedName>
        <fullName evidence="2">Uncharacterized protein</fullName>
    </submittedName>
</protein>
<gene>
    <name evidence="2" type="ORF">HNR65_002372</name>
</gene>
<proteinExistence type="predicted"/>
<evidence type="ECO:0000256" key="1">
    <source>
        <dbReference type="SAM" id="MobiDB-lite"/>
    </source>
</evidence>
<organism evidence="2 3">
    <name type="scientific">Desulfosalsimonas propionicica</name>
    <dbReference type="NCBI Taxonomy" id="332175"/>
    <lineage>
        <taxon>Bacteria</taxon>
        <taxon>Pseudomonadati</taxon>
        <taxon>Thermodesulfobacteriota</taxon>
        <taxon>Desulfobacteria</taxon>
        <taxon>Desulfobacterales</taxon>
        <taxon>Desulfosalsimonadaceae</taxon>
        <taxon>Desulfosalsimonas</taxon>
    </lineage>
</organism>
<sequence>MGAAGLSGYTAEIKEPEQQGKTGESIYFTVVLNPREPASGYHVSTLVDVVDAPQMPEITPGFPRIRIVCNQAGIYKLMIRVSLVGKSSCAGVAYQPVAKQPVTLRIQ</sequence>
<dbReference type="EMBL" id="JACDUS010000006">
    <property type="protein sequence ID" value="MBA2882038.1"/>
    <property type="molecule type" value="Genomic_DNA"/>
</dbReference>
<feature type="region of interest" description="Disordered" evidence="1">
    <location>
        <begin position="1"/>
        <end position="20"/>
    </location>
</feature>
<comment type="caution">
    <text evidence="2">The sequence shown here is derived from an EMBL/GenBank/DDBJ whole genome shotgun (WGS) entry which is preliminary data.</text>
</comment>
<dbReference type="AlphaFoldDB" id="A0A7W0CAA4"/>
<reference evidence="2 3" key="1">
    <citation type="submission" date="2020-07" db="EMBL/GenBank/DDBJ databases">
        <title>Genomic Encyclopedia of Type Strains, Phase IV (KMG-IV): sequencing the most valuable type-strain genomes for metagenomic binning, comparative biology and taxonomic classification.</title>
        <authorList>
            <person name="Goeker M."/>
        </authorList>
    </citation>
    <scope>NUCLEOTIDE SEQUENCE [LARGE SCALE GENOMIC DNA]</scope>
    <source>
        <strain evidence="2 3">DSM 17721</strain>
    </source>
</reference>
<evidence type="ECO:0000313" key="2">
    <source>
        <dbReference type="EMBL" id="MBA2882038.1"/>
    </source>
</evidence>
<evidence type="ECO:0000313" key="3">
    <source>
        <dbReference type="Proteomes" id="UP000525298"/>
    </source>
</evidence>
<name>A0A7W0CAA4_9BACT</name>
<dbReference type="Proteomes" id="UP000525298">
    <property type="component" value="Unassembled WGS sequence"/>
</dbReference>
<accession>A0A7W0CAA4</accession>
<keyword evidence="3" id="KW-1185">Reference proteome</keyword>